<reference evidence="1 2" key="1">
    <citation type="submission" date="2019-12" db="EMBL/GenBank/DDBJ databases">
        <authorList>
            <person name="Alioto T."/>
            <person name="Alioto T."/>
            <person name="Gomez Garrido J."/>
        </authorList>
    </citation>
    <scope>NUCLEOTIDE SEQUENCE [LARGE SCALE GENOMIC DNA]</scope>
</reference>
<comment type="caution">
    <text evidence="1">The sequence shown here is derived from an EMBL/GenBank/DDBJ whole genome shotgun (WGS) entry which is preliminary data.</text>
</comment>
<dbReference type="Proteomes" id="UP000594638">
    <property type="component" value="Unassembled WGS sequence"/>
</dbReference>
<name>A0A8S0QSX6_OLEEU</name>
<proteinExistence type="predicted"/>
<keyword evidence="2" id="KW-1185">Reference proteome</keyword>
<evidence type="ECO:0000313" key="2">
    <source>
        <dbReference type="Proteomes" id="UP000594638"/>
    </source>
</evidence>
<sequence>MCRILMFRLMEIHYRIHKTDLSYSLDGSSHCDTADHTNIEIGLSNIVRWEIGARSSDSGWRLRLFRSARSVGDSLLRVMTLLGQRTTIRLCTTTARPLTKLHRYLNPSHQLTTIACYHSHTPDRSRSHHSVDSITSRRCCCAAASIHYLHLRRLHHPPHRYCQSYSQHHIARLPRSTVPDSPLSRHCRSHTPDWSRPRYSVNRAKLWWCMRLELRERERENGIGDEFVEVD</sequence>
<dbReference type="EMBL" id="CACTIH010001920">
    <property type="protein sequence ID" value="CAA2968748.1"/>
    <property type="molecule type" value="Genomic_DNA"/>
</dbReference>
<dbReference type="Gramene" id="OE9A044049T1">
    <property type="protein sequence ID" value="OE9A044049C1"/>
    <property type="gene ID" value="OE9A044049"/>
</dbReference>
<evidence type="ECO:0000313" key="1">
    <source>
        <dbReference type="EMBL" id="CAA2968748.1"/>
    </source>
</evidence>
<dbReference type="AlphaFoldDB" id="A0A8S0QSX6"/>
<organism evidence="1 2">
    <name type="scientific">Olea europaea subsp. europaea</name>
    <dbReference type="NCBI Taxonomy" id="158383"/>
    <lineage>
        <taxon>Eukaryota</taxon>
        <taxon>Viridiplantae</taxon>
        <taxon>Streptophyta</taxon>
        <taxon>Embryophyta</taxon>
        <taxon>Tracheophyta</taxon>
        <taxon>Spermatophyta</taxon>
        <taxon>Magnoliopsida</taxon>
        <taxon>eudicotyledons</taxon>
        <taxon>Gunneridae</taxon>
        <taxon>Pentapetalae</taxon>
        <taxon>asterids</taxon>
        <taxon>lamiids</taxon>
        <taxon>Lamiales</taxon>
        <taxon>Oleaceae</taxon>
        <taxon>Oleeae</taxon>
        <taxon>Olea</taxon>
    </lineage>
</organism>
<accession>A0A8S0QSX6</accession>
<gene>
    <name evidence="1" type="ORF">OLEA9_A044049</name>
</gene>
<protein>
    <submittedName>
        <fullName evidence="1">Uncharacterized protein</fullName>
    </submittedName>
</protein>